<evidence type="ECO:0000313" key="2">
    <source>
        <dbReference type="Proteomes" id="UP001302222"/>
    </source>
</evidence>
<evidence type="ECO:0000313" key="1">
    <source>
        <dbReference type="EMBL" id="MEA5429736.1"/>
    </source>
</evidence>
<accession>A0ABU5SQZ8</accession>
<gene>
    <name evidence="1" type="ORF">VB798_24315</name>
</gene>
<protein>
    <submittedName>
        <fullName evidence="1">Carboxypeptidase-like regulatory domain-containing protein</fullName>
    </submittedName>
</protein>
<feature type="non-terminal residue" evidence="1">
    <location>
        <position position="1"/>
    </location>
</feature>
<name>A0ABU5SQZ8_9BACT</name>
<sequence length="178" mass="19697">IMKLKVFSTVFICFFATYTFAQYRLKGIIKSKNDSALVAGSAVYLDGNQKTLSNPEGIFIFPSIANGEHTLHIISPDFRPVKRTIVIAGKNEEIVIYLSSRDETLNEVVVSDKKTDFGFSRLRGVENMGIYEGKKSEVITPDQLVANLSTNNARQIYSRVAGLNIWENEGGGLQLSIG</sequence>
<feature type="non-terminal residue" evidence="1">
    <location>
        <position position="178"/>
    </location>
</feature>
<reference evidence="1 2" key="1">
    <citation type="submission" date="2023-12" db="EMBL/GenBank/DDBJ databases">
        <title>Novel species of the genus Arcicella isolated from rivers.</title>
        <authorList>
            <person name="Lu H."/>
        </authorList>
    </citation>
    <scope>NUCLEOTIDE SEQUENCE [LARGE SCALE GENOMIC DNA]</scope>
    <source>
        <strain evidence="1 2">DC25W</strain>
    </source>
</reference>
<dbReference type="EMBL" id="JAYGIM010000039">
    <property type="protein sequence ID" value="MEA5429736.1"/>
    <property type="molecule type" value="Genomic_DNA"/>
</dbReference>
<dbReference type="SUPFAM" id="SSF49452">
    <property type="entry name" value="Starch-binding domain-like"/>
    <property type="match status" value="1"/>
</dbReference>
<comment type="caution">
    <text evidence="1">The sequence shown here is derived from an EMBL/GenBank/DDBJ whole genome shotgun (WGS) entry which is preliminary data.</text>
</comment>
<organism evidence="1 2">
    <name type="scientific">Arcicella lustrica</name>
    <dbReference type="NCBI Taxonomy" id="2984196"/>
    <lineage>
        <taxon>Bacteria</taxon>
        <taxon>Pseudomonadati</taxon>
        <taxon>Bacteroidota</taxon>
        <taxon>Cytophagia</taxon>
        <taxon>Cytophagales</taxon>
        <taxon>Flectobacillaceae</taxon>
        <taxon>Arcicella</taxon>
    </lineage>
</organism>
<dbReference type="RefSeq" id="WP_323689838.1">
    <property type="nucleotide sequence ID" value="NZ_JAYGIM010000039.1"/>
</dbReference>
<keyword evidence="2" id="KW-1185">Reference proteome</keyword>
<dbReference type="InterPro" id="IPR013784">
    <property type="entry name" value="Carb-bd-like_fold"/>
</dbReference>
<dbReference type="Proteomes" id="UP001302222">
    <property type="component" value="Unassembled WGS sequence"/>
</dbReference>
<proteinExistence type="predicted"/>